<reference evidence="11" key="1">
    <citation type="submission" date="2023-07" db="EMBL/GenBank/DDBJ databases">
        <title>Between Cages and Wild: Unraveling the Impact of Captivity on Animal Microbiomes and Antimicrobial Resistance.</title>
        <authorList>
            <person name="Schmartz G.P."/>
            <person name="Rehner J."/>
            <person name="Schuff M.J."/>
            <person name="Becker S.L."/>
            <person name="Kravczyk M."/>
            <person name="Gurevich A."/>
            <person name="Francke R."/>
            <person name="Mueller R."/>
            <person name="Keller V."/>
            <person name="Keller A."/>
        </authorList>
    </citation>
    <scope>NUCLEOTIDE SEQUENCE</scope>
    <source>
        <strain evidence="11">S12M_St_49</strain>
    </source>
</reference>
<gene>
    <name evidence="10 11" type="primary">plsX</name>
    <name evidence="11" type="ORF">Q3982_04520</name>
</gene>
<dbReference type="GO" id="GO:0043811">
    <property type="term" value="F:phosphate:acyl-[acyl carrier protein] acyltransferase activity"/>
    <property type="evidence" value="ECO:0007669"/>
    <property type="project" value="UniProtKB-UniRule"/>
</dbReference>
<name>A0AA43RHH9_9ACTN</name>
<organism evidence="11 12">
    <name type="scientific">Phoenicibacter congonensis</name>
    <dbReference type="NCBI Taxonomy" id="1944646"/>
    <lineage>
        <taxon>Bacteria</taxon>
        <taxon>Bacillati</taxon>
        <taxon>Actinomycetota</taxon>
        <taxon>Coriobacteriia</taxon>
        <taxon>Eggerthellales</taxon>
        <taxon>Eggerthellaceae</taxon>
        <taxon>Phoenicibacter</taxon>
    </lineage>
</organism>
<keyword evidence="11" id="KW-0012">Acyltransferase</keyword>
<dbReference type="PANTHER" id="PTHR30100:SF1">
    <property type="entry name" value="PHOSPHATE ACYLTRANSFERASE"/>
    <property type="match status" value="1"/>
</dbReference>
<dbReference type="EC" id="2.3.1.274" evidence="8 10"/>
<evidence type="ECO:0000256" key="5">
    <source>
        <dbReference type="ARBA" id="ARBA00023098"/>
    </source>
</evidence>
<keyword evidence="4 10" id="KW-0808">Transferase</keyword>
<dbReference type="PIRSF" id="PIRSF002465">
    <property type="entry name" value="Phsphlp_syn_PlsX"/>
    <property type="match status" value="1"/>
</dbReference>
<dbReference type="SUPFAM" id="SSF53659">
    <property type="entry name" value="Isocitrate/Isopropylmalate dehydrogenase-like"/>
    <property type="match status" value="1"/>
</dbReference>
<evidence type="ECO:0000256" key="7">
    <source>
        <dbReference type="ARBA" id="ARBA00023264"/>
    </source>
</evidence>
<dbReference type="Proteomes" id="UP001168575">
    <property type="component" value="Unassembled WGS sequence"/>
</dbReference>
<evidence type="ECO:0000313" key="11">
    <source>
        <dbReference type="EMBL" id="MDO4841923.1"/>
    </source>
</evidence>
<dbReference type="InterPro" id="IPR012281">
    <property type="entry name" value="Phospholipid_synth_PlsX-like"/>
</dbReference>
<evidence type="ECO:0000256" key="3">
    <source>
        <dbReference type="ARBA" id="ARBA00022516"/>
    </source>
</evidence>
<evidence type="ECO:0000256" key="6">
    <source>
        <dbReference type="ARBA" id="ARBA00023209"/>
    </source>
</evidence>
<keyword evidence="2 10" id="KW-0963">Cytoplasm</keyword>
<protein>
    <recommendedName>
        <fullName evidence="8 10">Phosphate acyltransferase</fullName>
        <ecNumber evidence="8 10">2.3.1.274</ecNumber>
    </recommendedName>
    <alternativeName>
        <fullName evidence="10">Acyl-ACP phosphotransacylase</fullName>
    </alternativeName>
    <alternativeName>
        <fullName evidence="10">Acyl-[acyl-carrier-protein]--phosphate acyltransferase</fullName>
    </alternativeName>
    <alternativeName>
        <fullName evidence="10">Phosphate-acyl-ACP acyltransferase</fullName>
    </alternativeName>
</protein>
<keyword evidence="3 10" id="KW-0444">Lipid biosynthesis</keyword>
<comment type="function">
    <text evidence="10">Catalyzes the reversible formation of acyl-phosphate (acyl-PO(4)) from acyl-[acyl-carrier-protein] (acyl-ACP). This enzyme utilizes acyl-ACP as fatty acyl donor, but not acyl-CoA.</text>
</comment>
<dbReference type="AlphaFoldDB" id="A0AA43RHH9"/>
<keyword evidence="6 10" id="KW-0594">Phospholipid biosynthesis</keyword>
<keyword evidence="12" id="KW-1185">Reference proteome</keyword>
<dbReference type="EMBL" id="JAUMVS010000065">
    <property type="protein sequence ID" value="MDO4841923.1"/>
    <property type="molecule type" value="Genomic_DNA"/>
</dbReference>
<evidence type="ECO:0000256" key="2">
    <source>
        <dbReference type="ARBA" id="ARBA00022490"/>
    </source>
</evidence>
<dbReference type="Gene3D" id="3.40.718.10">
    <property type="entry name" value="Isopropylmalate Dehydrogenase"/>
    <property type="match status" value="1"/>
</dbReference>
<keyword evidence="5 10" id="KW-0443">Lipid metabolism</keyword>
<dbReference type="Pfam" id="PF02504">
    <property type="entry name" value="FA_synthesis"/>
    <property type="match status" value="1"/>
</dbReference>
<evidence type="ECO:0000256" key="4">
    <source>
        <dbReference type="ARBA" id="ARBA00022679"/>
    </source>
</evidence>
<dbReference type="GO" id="GO:0008654">
    <property type="term" value="P:phospholipid biosynthetic process"/>
    <property type="evidence" value="ECO:0007669"/>
    <property type="project" value="UniProtKB-KW"/>
</dbReference>
<sequence length="329" mass="34892">MEDNKVKIAVDIFGGDNAPDVCIQGVFQALSEDSDIIIYAVGNETVVNEMAKADKRIIPVAANEVIGMAEHPVEAIRKKKDATIPVAARLIKDGTVDGFFSAGSTGAMLSAGTLIAGRIRGVKRPAIGALLPGYDHPVLMMDVGANADCKPEMLLQFAQIGTAYMKSVCGVAEPKVGLLNIGEEDEKGNAFSIDTNKLLRKKLDNFYGNCEGRDLMLDEFDVVVCDGFTGNVALKTIEGTGKLMFKFLKDAFMSGPTTKISAALMSSQLKELKKKTDSEEQGGSPLLGTKGVFVIGHGSSGAKGIKNGILETAKTVRCDLSKAIEDAIK</sequence>
<comment type="similarity">
    <text evidence="10">Belongs to the PlsX family.</text>
</comment>
<comment type="pathway">
    <text evidence="10">Lipid metabolism; phospholipid metabolism.</text>
</comment>
<dbReference type="InterPro" id="IPR003664">
    <property type="entry name" value="FA_synthesis"/>
</dbReference>
<evidence type="ECO:0000256" key="10">
    <source>
        <dbReference type="HAMAP-Rule" id="MF_00019"/>
    </source>
</evidence>
<evidence type="ECO:0000256" key="1">
    <source>
        <dbReference type="ARBA" id="ARBA00001232"/>
    </source>
</evidence>
<comment type="subcellular location">
    <subcellularLocation>
        <location evidence="10">Cytoplasm</location>
    </subcellularLocation>
    <text evidence="10">Associated with the membrane possibly through PlsY.</text>
</comment>
<evidence type="ECO:0000256" key="8">
    <source>
        <dbReference type="ARBA" id="ARBA00024069"/>
    </source>
</evidence>
<dbReference type="GO" id="GO:0005737">
    <property type="term" value="C:cytoplasm"/>
    <property type="evidence" value="ECO:0007669"/>
    <property type="project" value="UniProtKB-SubCell"/>
</dbReference>
<proteinExistence type="inferred from homology"/>
<dbReference type="NCBIfam" id="TIGR00182">
    <property type="entry name" value="plsX"/>
    <property type="match status" value="1"/>
</dbReference>
<comment type="subunit">
    <text evidence="9 10">Homodimer. Probably interacts with PlsY.</text>
</comment>
<dbReference type="PANTHER" id="PTHR30100">
    <property type="entry name" value="FATTY ACID/PHOSPHOLIPID SYNTHESIS PROTEIN PLSX"/>
    <property type="match status" value="1"/>
</dbReference>
<dbReference type="HAMAP" id="MF_00019">
    <property type="entry name" value="PlsX"/>
    <property type="match status" value="1"/>
</dbReference>
<comment type="catalytic activity">
    <reaction evidence="1 10">
        <text>a fatty acyl-[ACP] + phosphate = an acyl phosphate + holo-[ACP]</text>
        <dbReference type="Rhea" id="RHEA:42292"/>
        <dbReference type="Rhea" id="RHEA-COMP:9685"/>
        <dbReference type="Rhea" id="RHEA-COMP:14125"/>
        <dbReference type="ChEBI" id="CHEBI:43474"/>
        <dbReference type="ChEBI" id="CHEBI:59918"/>
        <dbReference type="ChEBI" id="CHEBI:64479"/>
        <dbReference type="ChEBI" id="CHEBI:138651"/>
        <dbReference type="EC" id="2.3.1.274"/>
    </reaction>
</comment>
<accession>A0AA43RHH9</accession>
<evidence type="ECO:0000313" key="12">
    <source>
        <dbReference type="Proteomes" id="UP001168575"/>
    </source>
</evidence>
<dbReference type="GO" id="GO:0006633">
    <property type="term" value="P:fatty acid biosynthetic process"/>
    <property type="evidence" value="ECO:0007669"/>
    <property type="project" value="UniProtKB-UniRule"/>
</dbReference>
<comment type="caution">
    <text evidence="11">The sequence shown here is derived from an EMBL/GenBank/DDBJ whole genome shotgun (WGS) entry which is preliminary data.</text>
</comment>
<evidence type="ECO:0000256" key="9">
    <source>
        <dbReference type="ARBA" id="ARBA00046608"/>
    </source>
</evidence>
<keyword evidence="7 10" id="KW-1208">Phospholipid metabolism</keyword>